<keyword evidence="2" id="KW-0812">Transmembrane</keyword>
<reference evidence="3" key="2">
    <citation type="submission" date="2015-07" db="EMBL/GenBank/DDBJ databases">
        <authorList>
            <person name="Noorani M."/>
        </authorList>
    </citation>
    <scope>NUCLEOTIDE SEQUENCE</scope>
    <source>
        <strain evidence="3">Yugu1</strain>
    </source>
</reference>
<evidence type="ECO:0008006" key="4">
    <source>
        <dbReference type="Google" id="ProtNLM"/>
    </source>
</evidence>
<feature type="transmembrane region" description="Helical" evidence="2">
    <location>
        <begin position="153"/>
        <end position="173"/>
    </location>
</feature>
<evidence type="ECO:0000313" key="3">
    <source>
        <dbReference type="EMBL" id="RCV40342.1"/>
    </source>
</evidence>
<keyword evidence="2" id="KW-0472">Membrane</keyword>
<accession>A0A368SD29</accession>
<sequence>MSSSSSLHSGSYSGCPELPLIPCKDCNQKVREFVSQKPESTRRRFYRCNNHNAQASYAVTLIREGFVTSSNQVIDTIMIAIDDHSRALESLTTSIRDMKKRLDNLEFMKQELDKLKADMADNEKNKKSMADELKLVKGDLQKLKGSATIKPRTLVMCSLGLLLLAILIGWFLMGLKNGEEAFRLGLMLSP</sequence>
<evidence type="ECO:0000256" key="1">
    <source>
        <dbReference type="SAM" id="Coils"/>
    </source>
</evidence>
<dbReference type="EMBL" id="CM003536">
    <property type="protein sequence ID" value="RCV40342.1"/>
    <property type="molecule type" value="Genomic_DNA"/>
</dbReference>
<keyword evidence="2" id="KW-1133">Transmembrane helix</keyword>
<gene>
    <name evidence="3" type="ORF">SETIT_9G045400v2</name>
</gene>
<name>A0A368SD29_SETIT</name>
<reference evidence="3" key="1">
    <citation type="journal article" date="2012" name="Nat. Biotechnol.">
        <title>Reference genome sequence of the model plant Setaria.</title>
        <authorList>
            <person name="Bennetzen J.L."/>
            <person name="Schmutz J."/>
            <person name="Wang H."/>
            <person name="Percifield R."/>
            <person name="Hawkins J."/>
            <person name="Pontaroli A.C."/>
            <person name="Estep M."/>
            <person name="Feng L."/>
            <person name="Vaughn J.N."/>
            <person name="Grimwood J."/>
            <person name="Jenkins J."/>
            <person name="Barry K."/>
            <person name="Lindquist E."/>
            <person name="Hellsten U."/>
            <person name="Deshpande S."/>
            <person name="Wang X."/>
            <person name="Wu X."/>
            <person name="Mitros T."/>
            <person name="Triplett J."/>
            <person name="Yang X."/>
            <person name="Ye C.Y."/>
            <person name="Mauro-Herrera M."/>
            <person name="Wang L."/>
            <person name="Li P."/>
            <person name="Sharma M."/>
            <person name="Sharma R."/>
            <person name="Ronald P.C."/>
            <person name="Panaud O."/>
            <person name="Kellogg E.A."/>
            <person name="Brutnell T.P."/>
            <person name="Doust A.N."/>
            <person name="Tuskan G.A."/>
            <person name="Rokhsar D."/>
            <person name="Devos K.M."/>
        </authorList>
    </citation>
    <scope>NUCLEOTIDE SEQUENCE [LARGE SCALE GENOMIC DNA]</scope>
    <source>
        <strain evidence="3">Yugu1</strain>
    </source>
</reference>
<feature type="coiled-coil region" evidence="1">
    <location>
        <begin position="81"/>
        <end position="132"/>
    </location>
</feature>
<protein>
    <recommendedName>
        <fullName evidence="4">Zinc finger GRF-type domain-containing protein</fullName>
    </recommendedName>
</protein>
<evidence type="ECO:0000256" key="2">
    <source>
        <dbReference type="SAM" id="Phobius"/>
    </source>
</evidence>
<organism evidence="3">
    <name type="scientific">Setaria italica</name>
    <name type="common">Foxtail millet</name>
    <name type="synonym">Panicum italicum</name>
    <dbReference type="NCBI Taxonomy" id="4555"/>
    <lineage>
        <taxon>Eukaryota</taxon>
        <taxon>Viridiplantae</taxon>
        <taxon>Streptophyta</taxon>
        <taxon>Embryophyta</taxon>
        <taxon>Tracheophyta</taxon>
        <taxon>Spermatophyta</taxon>
        <taxon>Magnoliopsida</taxon>
        <taxon>Liliopsida</taxon>
        <taxon>Poales</taxon>
        <taxon>Poaceae</taxon>
        <taxon>PACMAD clade</taxon>
        <taxon>Panicoideae</taxon>
        <taxon>Panicodae</taxon>
        <taxon>Paniceae</taxon>
        <taxon>Cenchrinae</taxon>
        <taxon>Setaria</taxon>
    </lineage>
</organism>
<dbReference type="OrthoDB" id="658163at2759"/>
<keyword evidence="1" id="KW-0175">Coiled coil</keyword>
<proteinExistence type="predicted"/>
<dbReference type="AlphaFoldDB" id="A0A368SD29"/>